<proteinExistence type="predicted"/>
<organism evidence="1 2">
    <name type="scientific">Babjeviella inositovora NRRL Y-12698</name>
    <dbReference type="NCBI Taxonomy" id="984486"/>
    <lineage>
        <taxon>Eukaryota</taxon>
        <taxon>Fungi</taxon>
        <taxon>Dikarya</taxon>
        <taxon>Ascomycota</taxon>
        <taxon>Saccharomycotina</taxon>
        <taxon>Pichiomycetes</taxon>
        <taxon>Serinales incertae sedis</taxon>
        <taxon>Babjeviella</taxon>
    </lineage>
</organism>
<dbReference type="EMBL" id="KV454428">
    <property type="protein sequence ID" value="ODQ80986.1"/>
    <property type="molecule type" value="Genomic_DNA"/>
</dbReference>
<dbReference type="GeneID" id="30146064"/>
<gene>
    <name evidence="1" type="ORF">BABINDRAFT_160409</name>
</gene>
<evidence type="ECO:0000313" key="1">
    <source>
        <dbReference type="EMBL" id="ODQ80986.1"/>
    </source>
</evidence>
<keyword evidence="2" id="KW-1185">Reference proteome</keyword>
<reference evidence="2" key="1">
    <citation type="submission" date="2016-05" db="EMBL/GenBank/DDBJ databases">
        <title>Comparative genomics of biotechnologically important yeasts.</title>
        <authorList>
            <consortium name="DOE Joint Genome Institute"/>
            <person name="Riley R."/>
            <person name="Haridas S."/>
            <person name="Wolfe K.H."/>
            <person name="Lopes M.R."/>
            <person name="Hittinger C.T."/>
            <person name="Goker M."/>
            <person name="Salamov A."/>
            <person name="Wisecaver J."/>
            <person name="Long T.M."/>
            <person name="Aerts A.L."/>
            <person name="Barry K."/>
            <person name="Choi C."/>
            <person name="Clum A."/>
            <person name="Coughlan A.Y."/>
            <person name="Deshpande S."/>
            <person name="Douglass A.P."/>
            <person name="Hanson S.J."/>
            <person name="Klenk H.-P."/>
            <person name="Labutti K."/>
            <person name="Lapidus A."/>
            <person name="Lindquist E."/>
            <person name="Lipzen A."/>
            <person name="Meier-Kolthoff J.P."/>
            <person name="Ohm R.A."/>
            <person name="Otillar R.P."/>
            <person name="Pangilinan J."/>
            <person name="Peng Y."/>
            <person name="Rokas A."/>
            <person name="Rosa C.A."/>
            <person name="Scheuner C."/>
            <person name="Sibirny A.A."/>
            <person name="Slot J.C."/>
            <person name="Stielow J.B."/>
            <person name="Sun H."/>
            <person name="Kurtzman C.P."/>
            <person name="Blackwell M."/>
            <person name="Grigoriev I.V."/>
            <person name="Jeffries T.W."/>
        </authorList>
    </citation>
    <scope>NUCLEOTIDE SEQUENCE [LARGE SCALE GENOMIC DNA]</scope>
    <source>
        <strain evidence="2">NRRL Y-12698</strain>
    </source>
</reference>
<name>A0A1E3QTF9_9ASCO</name>
<dbReference type="RefSeq" id="XP_018986314.1">
    <property type="nucleotide sequence ID" value="XM_019128211.1"/>
</dbReference>
<dbReference type="Proteomes" id="UP000094336">
    <property type="component" value="Unassembled WGS sequence"/>
</dbReference>
<accession>A0A1E3QTF9</accession>
<protein>
    <submittedName>
        <fullName evidence="1">Uncharacterized protein</fullName>
    </submittedName>
</protein>
<sequence>MLIRLVTILHWLYNKERVKSVPLRDDKAPWLQVHGMGLSLRFYWQKFYRLFKNRRDFYY</sequence>
<dbReference type="AlphaFoldDB" id="A0A1E3QTF9"/>
<evidence type="ECO:0000313" key="2">
    <source>
        <dbReference type="Proteomes" id="UP000094336"/>
    </source>
</evidence>